<gene>
    <name evidence="2" type="ORF">J0895_18350</name>
</gene>
<evidence type="ECO:0000313" key="2">
    <source>
        <dbReference type="EMBL" id="MBO0350993.1"/>
    </source>
</evidence>
<accession>A0ABS3FW35</accession>
<evidence type="ECO:0000313" key="3">
    <source>
        <dbReference type="Proteomes" id="UP000664844"/>
    </source>
</evidence>
<proteinExistence type="predicted"/>
<keyword evidence="1" id="KW-0812">Transmembrane</keyword>
<dbReference type="EMBL" id="JAFLQW010000480">
    <property type="protein sequence ID" value="MBO0350993.1"/>
    <property type="molecule type" value="Genomic_DNA"/>
</dbReference>
<evidence type="ECO:0000256" key="1">
    <source>
        <dbReference type="SAM" id="Phobius"/>
    </source>
</evidence>
<keyword evidence="1" id="KW-1133">Transmembrane helix</keyword>
<protein>
    <submittedName>
        <fullName evidence="2">Prepilin-type N-terminal cleavage/methylation domain-containing protein</fullName>
    </submittedName>
</protein>
<name>A0ABS3FW35_9CYAN</name>
<comment type="caution">
    <text evidence="2">The sequence shown here is derived from an EMBL/GenBank/DDBJ whole genome shotgun (WGS) entry which is preliminary data.</text>
</comment>
<organism evidence="2 3">
    <name type="scientific">Phormidium pseudopriestleyi FRX01</name>
    <dbReference type="NCBI Taxonomy" id="1759528"/>
    <lineage>
        <taxon>Bacteria</taxon>
        <taxon>Bacillati</taxon>
        <taxon>Cyanobacteriota</taxon>
        <taxon>Cyanophyceae</taxon>
        <taxon>Oscillatoriophycideae</taxon>
        <taxon>Oscillatoriales</taxon>
        <taxon>Oscillatoriaceae</taxon>
        <taxon>Phormidium</taxon>
    </lineage>
</organism>
<dbReference type="Proteomes" id="UP000664844">
    <property type="component" value="Unassembled WGS sequence"/>
</dbReference>
<keyword evidence="3" id="KW-1185">Reference proteome</keyword>
<reference evidence="2 3" key="1">
    <citation type="submission" date="2021-03" db="EMBL/GenBank/DDBJ databases">
        <title>Metabolic Capacity of the Antarctic Cyanobacterium Phormidium pseudopriestleyi that Sustains Oxygenic Photosynthesis in the Presence of Hydrogen Sulfide.</title>
        <authorList>
            <person name="Lumian J.E."/>
            <person name="Jungblut A.D."/>
            <person name="Dillon M.L."/>
            <person name="Hawes I."/>
            <person name="Doran P.T."/>
            <person name="Mackey T.J."/>
            <person name="Dick G.J."/>
            <person name="Grettenberger C.L."/>
            <person name="Sumner D.Y."/>
        </authorList>
    </citation>
    <scope>NUCLEOTIDE SEQUENCE [LARGE SCALE GENOMIC DNA]</scope>
    <source>
        <strain evidence="2 3">FRX01</strain>
    </source>
</reference>
<dbReference type="NCBIfam" id="TIGR02532">
    <property type="entry name" value="IV_pilin_GFxxxE"/>
    <property type="match status" value="1"/>
</dbReference>
<sequence>MVINKINKRLKRHLASLHQPQPESGFTLMELLMAILVGGMITYGMLALVVSLLGTEKQETAKSQVQQEMNQALDYIASEIQQAVFIYNQDKFPPLAKLNLGDKVQPVIAFWKATPIKVQDLALPPDSNPCANHPSPDCRLVLRNLQTYNLVIYGVRENKPDEIWQEGAARIIRYEMKQYSDFATLTETPEYRSPPVAPSVIPVRPSSGDEFREWEPVANINWGNAGKSSAVLVDGLDYQGVNAPQCPDPDYKLAMPPNPTTNPLNDSFYACARSFSSEVSQDAILFLRGNAATRAGQPDSRNTGYLPSFERRVQALTVLNRRPPSR</sequence>
<keyword evidence="1" id="KW-0472">Membrane</keyword>
<dbReference type="InterPro" id="IPR012902">
    <property type="entry name" value="N_methyl_site"/>
</dbReference>
<feature type="transmembrane region" description="Helical" evidence="1">
    <location>
        <begin position="31"/>
        <end position="53"/>
    </location>
</feature>
<dbReference type="RefSeq" id="WP_207089454.1">
    <property type="nucleotide sequence ID" value="NZ_JAFLQW010000480.1"/>
</dbReference>